<sequence length="186" mass="21170">MAALNFKEMSIIFISKFKPPKLEVRDIVYIGMLMALSFIISKFSINTQFISISPAFIITAIIGISYGPVWGASVAGISDILFTFINGQMYYPGFTISAILTGFLYGMFLYKNKNVKFLHVLICQLIIVICVYTILNTMWLTLFYNIPWKTIIVARIIKQFVATPIQIAIIFLILKSKNFNKIILKK</sequence>
<organism evidence="2 3">
    <name type="scientific">Apilactobacillus ozensis DSM 23829 = JCM 17196</name>
    <dbReference type="NCBI Taxonomy" id="1423781"/>
    <lineage>
        <taxon>Bacteria</taxon>
        <taxon>Bacillati</taxon>
        <taxon>Bacillota</taxon>
        <taxon>Bacilli</taxon>
        <taxon>Lactobacillales</taxon>
        <taxon>Lactobacillaceae</taxon>
        <taxon>Apilactobacillus</taxon>
    </lineage>
</organism>
<dbReference type="AlphaFoldDB" id="A0A0R2AUM7"/>
<reference evidence="2 3" key="1">
    <citation type="journal article" date="2015" name="Genome Announc.">
        <title>Expanding the biotechnology potential of lactobacilli through comparative genomics of 213 strains and associated genera.</title>
        <authorList>
            <person name="Sun Z."/>
            <person name="Harris H.M."/>
            <person name="McCann A."/>
            <person name="Guo C."/>
            <person name="Argimon S."/>
            <person name="Zhang W."/>
            <person name="Yang X."/>
            <person name="Jeffery I.B."/>
            <person name="Cooney J.C."/>
            <person name="Kagawa T.F."/>
            <person name="Liu W."/>
            <person name="Song Y."/>
            <person name="Salvetti E."/>
            <person name="Wrobel A."/>
            <person name="Rasinkangas P."/>
            <person name="Parkhill J."/>
            <person name="Rea M.C."/>
            <person name="O'Sullivan O."/>
            <person name="Ritari J."/>
            <person name="Douillard F.P."/>
            <person name="Paul Ross R."/>
            <person name="Yang R."/>
            <person name="Briner A.E."/>
            <person name="Felis G.E."/>
            <person name="de Vos W.M."/>
            <person name="Barrangou R."/>
            <person name="Klaenhammer T.R."/>
            <person name="Caufield P.W."/>
            <person name="Cui Y."/>
            <person name="Zhang H."/>
            <person name="O'Toole P.W."/>
        </authorList>
    </citation>
    <scope>NUCLEOTIDE SEQUENCE [LARGE SCALE GENOMIC DNA]</scope>
    <source>
        <strain evidence="2 3">DSM 23829</strain>
    </source>
</reference>
<gene>
    <name evidence="2" type="ORF">FD06_GL000619</name>
</gene>
<dbReference type="STRING" id="1423781.FD06_GL000619"/>
<dbReference type="EMBL" id="AYYQ01000035">
    <property type="protein sequence ID" value="KRM67899.1"/>
    <property type="molecule type" value="Genomic_DNA"/>
</dbReference>
<evidence type="ECO:0000313" key="3">
    <source>
        <dbReference type="Proteomes" id="UP000052012"/>
    </source>
</evidence>
<dbReference type="InterPro" id="IPR030949">
    <property type="entry name" value="ECF_S_folate_fam"/>
</dbReference>
<dbReference type="Proteomes" id="UP000052012">
    <property type="component" value="Unassembled WGS sequence"/>
</dbReference>
<dbReference type="Gene3D" id="1.10.1760.20">
    <property type="match status" value="1"/>
</dbReference>
<feature type="transmembrane region" description="Helical" evidence="1">
    <location>
        <begin position="117"/>
        <end position="140"/>
    </location>
</feature>
<name>A0A0R2AUM7_9LACO</name>
<evidence type="ECO:0000256" key="1">
    <source>
        <dbReference type="SAM" id="Phobius"/>
    </source>
</evidence>
<comment type="caution">
    <text evidence="2">The sequence shown here is derived from an EMBL/GenBank/DDBJ whole genome shotgun (WGS) entry which is preliminary data.</text>
</comment>
<dbReference type="NCBIfam" id="TIGR04518">
    <property type="entry name" value="ECF_S_folT_fam"/>
    <property type="match status" value="1"/>
</dbReference>
<evidence type="ECO:0000313" key="2">
    <source>
        <dbReference type="EMBL" id="KRM67899.1"/>
    </source>
</evidence>
<keyword evidence="1" id="KW-1133">Transmembrane helix</keyword>
<feature type="transmembrane region" description="Helical" evidence="1">
    <location>
        <begin position="152"/>
        <end position="174"/>
    </location>
</feature>
<protein>
    <submittedName>
        <fullName evidence="2">Uncharacterized protein</fullName>
    </submittedName>
</protein>
<keyword evidence="3" id="KW-1185">Reference proteome</keyword>
<dbReference type="GO" id="GO:0022857">
    <property type="term" value="F:transmembrane transporter activity"/>
    <property type="evidence" value="ECO:0007669"/>
    <property type="project" value="InterPro"/>
</dbReference>
<proteinExistence type="predicted"/>
<feature type="transmembrane region" description="Helical" evidence="1">
    <location>
        <begin position="57"/>
        <end position="77"/>
    </location>
</feature>
<feature type="transmembrane region" description="Helical" evidence="1">
    <location>
        <begin position="89"/>
        <end position="110"/>
    </location>
</feature>
<accession>A0A0R2AUM7</accession>
<dbReference type="Pfam" id="PF12822">
    <property type="entry name" value="ECF_trnsprt"/>
    <property type="match status" value="1"/>
</dbReference>
<keyword evidence="1" id="KW-0472">Membrane</keyword>
<feature type="transmembrane region" description="Helical" evidence="1">
    <location>
        <begin position="27"/>
        <end position="45"/>
    </location>
</feature>
<dbReference type="InterPro" id="IPR024529">
    <property type="entry name" value="ECF_trnsprt_substrate-spec"/>
</dbReference>
<keyword evidence="1" id="KW-0812">Transmembrane</keyword>
<dbReference type="PATRIC" id="fig|1423781.4.peg.632"/>